<organism evidence="1 2">
    <name type="scientific">Stygiolobus azoricus</name>
    <dbReference type="NCBI Taxonomy" id="41675"/>
    <lineage>
        <taxon>Archaea</taxon>
        <taxon>Thermoproteota</taxon>
        <taxon>Thermoprotei</taxon>
        <taxon>Sulfolobales</taxon>
        <taxon>Sulfolobaceae</taxon>
        <taxon>Stygiolobus</taxon>
    </lineage>
</organism>
<dbReference type="GeneID" id="42799036"/>
<dbReference type="KEGG" id="sazo:D1868_08155"/>
<sequence length="92" mass="10843">MPWISTKSADKLVFGQVIKLEIGKVMRVESFKGDRWVEITKIREDLFKIVESGFKKTTYENVSEKDLKNLLKRIFDEEFPRSHQLRVSIHSS</sequence>
<proteinExistence type="predicted"/>
<accession>A0A650CQ88</accession>
<keyword evidence="2" id="KW-1185">Reference proteome</keyword>
<evidence type="ECO:0000313" key="2">
    <source>
        <dbReference type="Proteomes" id="UP000423396"/>
    </source>
</evidence>
<gene>
    <name evidence="1" type="ORF">D1868_08155</name>
</gene>
<dbReference type="EMBL" id="CP045483">
    <property type="protein sequence ID" value="QGR19958.1"/>
    <property type="molecule type" value="Genomic_DNA"/>
</dbReference>
<protein>
    <submittedName>
        <fullName evidence="1">Uncharacterized protein</fullName>
    </submittedName>
</protein>
<dbReference type="Proteomes" id="UP000423396">
    <property type="component" value="Chromosome"/>
</dbReference>
<dbReference type="OrthoDB" id="39416at2157"/>
<dbReference type="AlphaFoldDB" id="A0A650CQ88"/>
<name>A0A650CQ88_9CREN</name>
<dbReference type="RefSeq" id="WP_156007277.1">
    <property type="nucleotide sequence ID" value="NZ_CP045483.1"/>
</dbReference>
<evidence type="ECO:0000313" key="1">
    <source>
        <dbReference type="EMBL" id="QGR19958.1"/>
    </source>
</evidence>
<reference evidence="1 2" key="1">
    <citation type="submission" date="2019-10" db="EMBL/GenBank/DDBJ databases">
        <title>Genome Sequences from Six Type Strain Members of the Archaeal Family Sulfolobaceae: Acidianus ambivalens, Acidianus infernus, Metallosphaera prunae, Stygiolobus azoricus, Sulfolobus metallicus, and Sulfurisphaera ohwakuensis.</title>
        <authorList>
            <person name="Counts J.A."/>
            <person name="Kelly R.M."/>
        </authorList>
    </citation>
    <scope>NUCLEOTIDE SEQUENCE [LARGE SCALE GENOMIC DNA]</scope>
    <source>
        <strain evidence="1 2">FC6</strain>
    </source>
</reference>